<reference evidence="2" key="1">
    <citation type="submission" date="2020-01" db="EMBL/GenBank/DDBJ databases">
        <authorList>
            <person name="Meier V. D."/>
            <person name="Meier V D."/>
        </authorList>
    </citation>
    <scope>NUCLEOTIDE SEQUENCE</scope>
    <source>
        <strain evidence="2">HLG_WM_MAG_07</strain>
    </source>
</reference>
<evidence type="ECO:0000259" key="1">
    <source>
        <dbReference type="Pfam" id="PF13480"/>
    </source>
</evidence>
<dbReference type="EMBL" id="CACVAY010000032">
    <property type="protein sequence ID" value="CAA6807168.1"/>
    <property type="molecule type" value="Genomic_DNA"/>
</dbReference>
<name>A0A6S6SVZ5_9GAMM</name>
<dbReference type="SUPFAM" id="SSF55729">
    <property type="entry name" value="Acyl-CoA N-acyltransferases (Nat)"/>
    <property type="match status" value="1"/>
</dbReference>
<dbReference type="InterPro" id="IPR016181">
    <property type="entry name" value="Acyl_CoA_acyltransferase"/>
</dbReference>
<evidence type="ECO:0000313" key="2">
    <source>
        <dbReference type="EMBL" id="CAA6807168.1"/>
    </source>
</evidence>
<keyword evidence="2" id="KW-0808">Transferase</keyword>
<sequence>MHNHNIYKTPHDITLLAKQWKELHSYMEAPTSNCDWMLSAAEHLLGNTDLYLIVALENNNPIAFAPLVKSDGYFNPALQLGESHGEPGDFSYRDSTSLQVLAEALAKLRMPLSLHRIPADSPVISALQKAYHGKGLVFIRPNDGCPYIDIKGDAEQTVANLSSRLRSDLRRAARRAATKGEVSFEIHSPSTSEEFMPLWQEALQVEAASWKGESGSALVKDDRMRAFYESYAIRAAKNGTLHLCFMKINGIAVAMQIALQESDCFWLLKVGYNEAFSKCSPGMLLMEWTLRYAATQGLKSYEFLGVASGWTDRWSKKTRKNETVLVFPYTPRGMVLFTRNAFKYIWARKQDLLKQKLFKRK</sequence>
<dbReference type="GO" id="GO:0016740">
    <property type="term" value="F:transferase activity"/>
    <property type="evidence" value="ECO:0007669"/>
    <property type="project" value="UniProtKB-KW"/>
</dbReference>
<proteinExistence type="predicted"/>
<gene>
    <name evidence="2" type="ORF">HELGO_WM12275</name>
</gene>
<protein>
    <submittedName>
        <fullName evidence="2">GNAT family N-acetyltransferase</fullName>
    </submittedName>
</protein>
<dbReference type="InterPro" id="IPR038740">
    <property type="entry name" value="BioF2-like_GNAT_dom"/>
</dbReference>
<dbReference type="AlphaFoldDB" id="A0A6S6SVZ5"/>
<dbReference type="Gene3D" id="3.40.630.30">
    <property type="match status" value="1"/>
</dbReference>
<accession>A0A6S6SVZ5</accession>
<organism evidence="2">
    <name type="scientific">uncultured Thiotrichaceae bacterium</name>
    <dbReference type="NCBI Taxonomy" id="298394"/>
    <lineage>
        <taxon>Bacteria</taxon>
        <taxon>Pseudomonadati</taxon>
        <taxon>Pseudomonadota</taxon>
        <taxon>Gammaproteobacteria</taxon>
        <taxon>Thiotrichales</taxon>
        <taxon>Thiotrichaceae</taxon>
        <taxon>environmental samples</taxon>
    </lineage>
</organism>
<feature type="domain" description="BioF2-like acetyltransferase" evidence="1">
    <location>
        <begin position="163"/>
        <end position="308"/>
    </location>
</feature>
<dbReference type="Pfam" id="PF13480">
    <property type="entry name" value="Acetyltransf_6"/>
    <property type="match status" value="1"/>
</dbReference>